<dbReference type="InterPro" id="IPR027417">
    <property type="entry name" value="P-loop_NTPase"/>
</dbReference>
<evidence type="ECO:0000256" key="3">
    <source>
        <dbReference type="ARBA" id="ARBA00022842"/>
    </source>
</evidence>
<dbReference type="PANTHER" id="PTHR46498">
    <property type="entry name" value="GTP-BINDING PROTEIN 8"/>
    <property type="match status" value="1"/>
</dbReference>
<feature type="domain" description="EngB-type G" evidence="6">
    <location>
        <begin position="87"/>
        <end position="181"/>
    </location>
</feature>
<dbReference type="Gene3D" id="3.40.50.300">
    <property type="entry name" value="P-loop containing nucleotide triphosphate hydrolases"/>
    <property type="match status" value="1"/>
</dbReference>
<feature type="compositionally biased region" description="Low complexity" evidence="5">
    <location>
        <begin position="38"/>
        <end position="51"/>
    </location>
</feature>
<evidence type="ECO:0000256" key="1">
    <source>
        <dbReference type="ARBA" id="ARBA00022723"/>
    </source>
</evidence>
<dbReference type="EMBL" id="JANBQF010000351">
    <property type="protein sequence ID" value="KAJ2001932.1"/>
    <property type="molecule type" value="Genomic_DNA"/>
</dbReference>
<evidence type="ECO:0000256" key="4">
    <source>
        <dbReference type="ARBA" id="ARBA00023134"/>
    </source>
</evidence>
<dbReference type="InterPro" id="IPR006073">
    <property type="entry name" value="GTP-bd"/>
</dbReference>
<evidence type="ECO:0000259" key="6">
    <source>
        <dbReference type="PROSITE" id="PS51706"/>
    </source>
</evidence>
<dbReference type="InterPro" id="IPR030393">
    <property type="entry name" value="G_ENGB_dom"/>
</dbReference>
<dbReference type="AlphaFoldDB" id="A0A9W8BHA4"/>
<keyword evidence="1" id="KW-0479">Metal-binding</keyword>
<dbReference type="PROSITE" id="PS51706">
    <property type="entry name" value="G_ENGB"/>
    <property type="match status" value="1"/>
</dbReference>
<dbReference type="GO" id="GO:0005739">
    <property type="term" value="C:mitochondrion"/>
    <property type="evidence" value="ECO:0007669"/>
    <property type="project" value="TreeGrafter"/>
</dbReference>
<keyword evidence="3" id="KW-0460">Magnesium</keyword>
<evidence type="ECO:0000256" key="5">
    <source>
        <dbReference type="SAM" id="MobiDB-lite"/>
    </source>
</evidence>
<reference evidence="7" key="1">
    <citation type="submission" date="2022-07" db="EMBL/GenBank/DDBJ databases">
        <title>Phylogenomic reconstructions and comparative analyses of Kickxellomycotina fungi.</title>
        <authorList>
            <person name="Reynolds N.K."/>
            <person name="Stajich J.E."/>
            <person name="Barry K."/>
            <person name="Grigoriev I.V."/>
            <person name="Crous P."/>
            <person name="Smith M.E."/>
        </authorList>
    </citation>
    <scope>NUCLEOTIDE SEQUENCE</scope>
    <source>
        <strain evidence="7">IMI 214461</strain>
    </source>
</reference>
<evidence type="ECO:0000313" key="8">
    <source>
        <dbReference type="Proteomes" id="UP001150907"/>
    </source>
</evidence>
<keyword evidence="4" id="KW-0342">GTP-binding</keyword>
<dbReference type="Pfam" id="PF01926">
    <property type="entry name" value="MMR_HSR1"/>
    <property type="match status" value="1"/>
</dbReference>
<dbReference type="OrthoDB" id="391988at2759"/>
<comment type="caution">
    <text evidence="7">The sequence shown here is derived from an EMBL/GenBank/DDBJ whole genome shotgun (WGS) entry which is preliminary data.</text>
</comment>
<dbReference type="GO" id="GO:0005525">
    <property type="term" value="F:GTP binding"/>
    <property type="evidence" value="ECO:0007669"/>
    <property type="project" value="UniProtKB-KW"/>
</dbReference>
<keyword evidence="2" id="KW-0547">Nucleotide-binding</keyword>
<dbReference type="GO" id="GO:0046872">
    <property type="term" value="F:metal ion binding"/>
    <property type="evidence" value="ECO:0007669"/>
    <property type="project" value="UniProtKB-KW"/>
</dbReference>
<evidence type="ECO:0000256" key="2">
    <source>
        <dbReference type="ARBA" id="ARBA00022741"/>
    </source>
</evidence>
<feature type="region of interest" description="Disordered" evidence="5">
    <location>
        <begin position="27"/>
        <end position="60"/>
    </location>
</feature>
<proteinExistence type="predicted"/>
<organism evidence="7 8">
    <name type="scientific">Coemansia thaxteri</name>
    <dbReference type="NCBI Taxonomy" id="2663907"/>
    <lineage>
        <taxon>Eukaryota</taxon>
        <taxon>Fungi</taxon>
        <taxon>Fungi incertae sedis</taxon>
        <taxon>Zoopagomycota</taxon>
        <taxon>Kickxellomycotina</taxon>
        <taxon>Kickxellomycetes</taxon>
        <taxon>Kickxellales</taxon>
        <taxon>Kickxellaceae</taxon>
        <taxon>Coemansia</taxon>
    </lineage>
</organism>
<gene>
    <name evidence="7" type="ORF">H4R26_003862</name>
</gene>
<dbReference type="InterPro" id="IPR052279">
    <property type="entry name" value="EngB_GTPase"/>
</dbReference>
<protein>
    <recommendedName>
        <fullName evidence="6">EngB-type G domain-containing protein</fullName>
    </recommendedName>
</protein>
<keyword evidence="8" id="KW-1185">Reference proteome</keyword>
<dbReference type="Proteomes" id="UP001150907">
    <property type="component" value="Unassembled WGS sequence"/>
</dbReference>
<name>A0A9W8BHA4_9FUNG</name>
<feature type="non-terminal residue" evidence="7">
    <location>
        <position position="1"/>
    </location>
</feature>
<dbReference type="SUPFAM" id="SSF52540">
    <property type="entry name" value="P-loop containing nucleoside triphosphate hydrolases"/>
    <property type="match status" value="1"/>
</dbReference>
<dbReference type="PANTHER" id="PTHR46498:SF1">
    <property type="entry name" value="GTP-BINDING PROTEIN 8"/>
    <property type="match status" value="1"/>
</dbReference>
<evidence type="ECO:0000313" key="7">
    <source>
        <dbReference type="EMBL" id="KAJ2001932.1"/>
    </source>
</evidence>
<sequence>MVFLPPIPLRGTRMPVLTRLAVVSRGLSHTHSHKPPRSAAAAGALASNNTAEPPRSNRGPAFKYFSQRDARFVLSATSPEQYKNIPHSPEVTFAGRSNVGKSSLINAILRSNQLVKTSRSPGHTSALNFFSLTSGACAGAISVVDMPGYGFRSRDEWGQFIMKYLATRKVLRRVFLLVEAK</sequence>
<accession>A0A9W8BHA4</accession>